<accession>A0A8H6RFJ5</accession>
<dbReference type="SUPFAM" id="SSF48264">
    <property type="entry name" value="Cytochrome P450"/>
    <property type="match status" value="1"/>
</dbReference>
<proteinExistence type="inferred from homology"/>
<evidence type="ECO:0000256" key="1">
    <source>
        <dbReference type="ARBA" id="ARBA00001971"/>
    </source>
</evidence>
<keyword evidence="7" id="KW-0560">Oxidoreductase</keyword>
<dbReference type="PANTHER" id="PTHR24305">
    <property type="entry name" value="CYTOCHROME P450"/>
    <property type="match status" value="1"/>
</dbReference>
<dbReference type="InterPro" id="IPR002401">
    <property type="entry name" value="Cyt_P450_E_grp-I"/>
</dbReference>
<feature type="compositionally biased region" description="Basic and acidic residues" evidence="6">
    <location>
        <begin position="457"/>
        <end position="478"/>
    </location>
</feature>
<comment type="cofactor">
    <cofactor evidence="1 5">
        <name>heme</name>
        <dbReference type="ChEBI" id="CHEBI:30413"/>
    </cofactor>
</comment>
<organism evidence="7 8">
    <name type="scientific">Pseudocercospora fuligena</name>
    <dbReference type="NCBI Taxonomy" id="685502"/>
    <lineage>
        <taxon>Eukaryota</taxon>
        <taxon>Fungi</taxon>
        <taxon>Dikarya</taxon>
        <taxon>Ascomycota</taxon>
        <taxon>Pezizomycotina</taxon>
        <taxon>Dothideomycetes</taxon>
        <taxon>Dothideomycetidae</taxon>
        <taxon>Mycosphaerellales</taxon>
        <taxon>Mycosphaerellaceae</taxon>
        <taxon>Pseudocercospora</taxon>
    </lineage>
</organism>
<evidence type="ECO:0000256" key="4">
    <source>
        <dbReference type="ARBA" id="ARBA00023004"/>
    </source>
</evidence>
<dbReference type="InterPro" id="IPR036396">
    <property type="entry name" value="Cyt_P450_sf"/>
</dbReference>
<sequence length="577" mass="65487">MAFTLQDAAIAASIICLAGWLAYRALLPKPIPGIPYDEKSARRILGDIPDAMKHRAETKELLSFLSKRIKELDSPIIQLSMRPFGGRPWVIINDGREAQDILVRRGREFDRSDFFRMVFEQLFPKNQGVMYTNDEWRHNRRLMADAMSPNFLNNTAAHKIHENTLDLIELWQHRMRLAKGRPFEVMADVTYTTVDTIWAACFGHRIGAAQSQSDFLSKVSSIELPSSTDEIAAIPDGPLPEVYVALKDLADSAQIPMNSMFGQKAHWFALNFYPSLRRALVIRDKLVYSKLDEAWKTFDGGRSDAEIKCVVDLVVQRETNLAKKENRPVERNSRNLFDEVAGFLNAGQDTTSSTLSWGMKYLTKHQDVQNKVRDALKTTFEEAAKSGRQLEAEEIAKAKCPYLDAFVEEVLRHSGINPANMRVALQDAQLLGHVIPKGTDVFMMTSGPSYHEPPMPLDEKLRSGSSREQKGDSERFEWKKPSDLDEFKPERWLVPNDKGGLDHNSRAAPMQIFGLGIRGCYGKRLAYLEMRVIYALVLWNFELLPIADSIGDFKGTDVMSHQPQHVRIRLAPVQRVL</sequence>
<dbReference type="EMBL" id="JABCIY010000175">
    <property type="protein sequence ID" value="KAF7190024.1"/>
    <property type="molecule type" value="Genomic_DNA"/>
</dbReference>
<comment type="similarity">
    <text evidence="2">Belongs to the cytochrome P450 family.</text>
</comment>
<dbReference type="Gene3D" id="1.10.630.10">
    <property type="entry name" value="Cytochrome P450"/>
    <property type="match status" value="1"/>
</dbReference>
<evidence type="ECO:0000256" key="3">
    <source>
        <dbReference type="ARBA" id="ARBA00022723"/>
    </source>
</evidence>
<gene>
    <name evidence="7" type="ORF">HII31_08355</name>
</gene>
<dbReference type="GO" id="GO:0005506">
    <property type="term" value="F:iron ion binding"/>
    <property type="evidence" value="ECO:0007669"/>
    <property type="project" value="InterPro"/>
</dbReference>
<dbReference type="PRINTS" id="PR00385">
    <property type="entry name" value="P450"/>
</dbReference>
<dbReference type="PANTHER" id="PTHR24305:SF232">
    <property type="entry name" value="P450, PUTATIVE (EUROFUNG)-RELATED"/>
    <property type="match status" value="1"/>
</dbReference>
<evidence type="ECO:0000313" key="8">
    <source>
        <dbReference type="Proteomes" id="UP000660729"/>
    </source>
</evidence>
<protein>
    <submittedName>
        <fullName evidence="7">Cytochrome P450 monooxygenase</fullName>
    </submittedName>
</protein>
<evidence type="ECO:0000313" key="7">
    <source>
        <dbReference type="EMBL" id="KAF7190024.1"/>
    </source>
</evidence>
<keyword evidence="4 5" id="KW-0408">Iron</keyword>
<dbReference type="PRINTS" id="PR00463">
    <property type="entry name" value="EP450I"/>
</dbReference>
<keyword evidence="7" id="KW-0503">Monooxygenase</keyword>
<comment type="caution">
    <text evidence="7">The sequence shown here is derived from an EMBL/GenBank/DDBJ whole genome shotgun (WGS) entry which is preliminary data.</text>
</comment>
<keyword evidence="8" id="KW-1185">Reference proteome</keyword>
<dbReference type="Proteomes" id="UP000660729">
    <property type="component" value="Unassembled WGS sequence"/>
</dbReference>
<reference evidence="7" key="1">
    <citation type="submission" date="2020-04" db="EMBL/GenBank/DDBJ databases">
        <title>Draft genome resource of the tomato pathogen Pseudocercospora fuligena.</title>
        <authorList>
            <person name="Zaccaron A."/>
        </authorList>
    </citation>
    <scope>NUCLEOTIDE SEQUENCE</scope>
    <source>
        <strain evidence="7">PF001</strain>
    </source>
</reference>
<dbReference type="OrthoDB" id="1470350at2759"/>
<dbReference type="InterPro" id="IPR050121">
    <property type="entry name" value="Cytochrome_P450_monoxygenase"/>
</dbReference>
<keyword evidence="3 5" id="KW-0479">Metal-binding</keyword>
<dbReference type="AlphaFoldDB" id="A0A8H6RFJ5"/>
<dbReference type="Pfam" id="PF00067">
    <property type="entry name" value="p450"/>
    <property type="match status" value="2"/>
</dbReference>
<dbReference type="GO" id="GO:0016705">
    <property type="term" value="F:oxidoreductase activity, acting on paired donors, with incorporation or reduction of molecular oxygen"/>
    <property type="evidence" value="ECO:0007669"/>
    <property type="project" value="InterPro"/>
</dbReference>
<dbReference type="GO" id="GO:0020037">
    <property type="term" value="F:heme binding"/>
    <property type="evidence" value="ECO:0007669"/>
    <property type="project" value="InterPro"/>
</dbReference>
<feature type="binding site" description="axial binding residue" evidence="5">
    <location>
        <position position="520"/>
    </location>
    <ligand>
        <name>heme</name>
        <dbReference type="ChEBI" id="CHEBI:30413"/>
    </ligand>
    <ligandPart>
        <name>Fe</name>
        <dbReference type="ChEBI" id="CHEBI:18248"/>
    </ligandPart>
</feature>
<evidence type="ECO:0000256" key="5">
    <source>
        <dbReference type="PIRSR" id="PIRSR602401-1"/>
    </source>
</evidence>
<evidence type="ECO:0000256" key="2">
    <source>
        <dbReference type="ARBA" id="ARBA00010617"/>
    </source>
</evidence>
<keyword evidence="5" id="KW-0349">Heme</keyword>
<dbReference type="GO" id="GO:0004497">
    <property type="term" value="F:monooxygenase activity"/>
    <property type="evidence" value="ECO:0007669"/>
    <property type="project" value="UniProtKB-KW"/>
</dbReference>
<evidence type="ECO:0000256" key="6">
    <source>
        <dbReference type="SAM" id="MobiDB-lite"/>
    </source>
</evidence>
<name>A0A8H6RFJ5_9PEZI</name>
<feature type="region of interest" description="Disordered" evidence="6">
    <location>
        <begin position="452"/>
        <end position="478"/>
    </location>
</feature>
<dbReference type="InterPro" id="IPR001128">
    <property type="entry name" value="Cyt_P450"/>
</dbReference>